<gene>
    <name evidence="1" type="ORF">EXIGLDRAFT_770269</name>
</gene>
<dbReference type="AlphaFoldDB" id="A0A166AE17"/>
<keyword evidence="2" id="KW-1185">Reference proteome</keyword>
<name>A0A166AE17_EXIGL</name>
<dbReference type="EMBL" id="KV426036">
    <property type="protein sequence ID" value="KZV90999.1"/>
    <property type="molecule type" value="Genomic_DNA"/>
</dbReference>
<evidence type="ECO:0000313" key="2">
    <source>
        <dbReference type="Proteomes" id="UP000077266"/>
    </source>
</evidence>
<evidence type="ECO:0000313" key="1">
    <source>
        <dbReference type="EMBL" id="KZV90999.1"/>
    </source>
</evidence>
<proteinExistence type="predicted"/>
<accession>A0A166AE17</accession>
<protein>
    <submittedName>
        <fullName evidence="1">Uncharacterized protein</fullName>
    </submittedName>
</protein>
<dbReference type="InParanoid" id="A0A166AE17"/>
<organism evidence="1 2">
    <name type="scientific">Exidia glandulosa HHB12029</name>
    <dbReference type="NCBI Taxonomy" id="1314781"/>
    <lineage>
        <taxon>Eukaryota</taxon>
        <taxon>Fungi</taxon>
        <taxon>Dikarya</taxon>
        <taxon>Basidiomycota</taxon>
        <taxon>Agaricomycotina</taxon>
        <taxon>Agaricomycetes</taxon>
        <taxon>Auriculariales</taxon>
        <taxon>Exidiaceae</taxon>
        <taxon>Exidia</taxon>
    </lineage>
</organism>
<dbReference type="Proteomes" id="UP000077266">
    <property type="component" value="Unassembled WGS sequence"/>
</dbReference>
<reference evidence="1 2" key="1">
    <citation type="journal article" date="2016" name="Mol. Biol. Evol.">
        <title>Comparative Genomics of Early-Diverging Mushroom-Forming Fungi Provides Insights into the Origins of Lignocellulose Decay Capabilities.</title>
        <authorList>
            <person name="Nagy L.G."/>
            <person name="Riley R."/>
            <person name="Tritt A."/>
            <person name="Adam C."/>
            <person name="Daum C."/>
            <person name="Floudas D."/>
            <person name="Sun H."/>
            <person name="Yadav J.S."/>
            <person name="Pangilinan J."/>
            <person name="Larsson K.H."/>
            <person name="Matsuura K."/>
            <person name="Barry K."/>
            <person name="Labutti K."/>
            <person name="Kuo R."/>
            <person name="Ohm R.A."/>
            <person name="Bhattacharya S.S."/>
            <person name="Shirouzu T."/>
            <person name="Yoshinaga Y."/>
            <person name="Martin F.M."/>
            <person name="Grigoriev I.V."/>
            <person name="Hibbett D.S."/>
        </authorList>
    </citation>
    <scope>NUCLEOTIDE SEQUENCE [LARGE SCALE GENOMIC DNA]</scope>
    <source>
        <strain evidence="1 2">HHB12029</strain>
    </source>
</reference>
<sequence>MITCQSDKLQKSVWTFNTYVVSNNEYFDNFYLHAPKSSRTSTVSDDVLQDRKRIAKELEEGERIARERFAKEHAKKGKLPSL</sequence>